<sequence>MRSLLALSLSKKFLLLLLTALLIFSALLSTAAIARRGGRPFSFIHSQPSADQDTSPPSPPPPQGQTQEIQEYKYFQEAGSNAELSRMSHHRTATTWFFPFLLSPSLPACICACICAVCLFRFRKRKRAAIPYTPRI</sequence>
<evidence type="ECO:0000256" key="2">
    <source>
        <dbReference type="SAM" id="Phobius"/>
    </source>
</evidence>
<accession>G2QN76</accession>
<keyword evidence="2" id="KW-1133">Transmembrane helix</keyword>
<feature type="transmembrane region" description="Helical" evidence="2">
    <location>
        <begin position="96"/>
        <end position="120"/>
    </location>
</feature>
<feature type="region of interest" description="Disordered" evidence="1">
    <location>
        <begin position="43"/>
        <end position="68"/>
    </location>
</feature>
<organism evidence="3 4">
    <name type="scientific">Thermothelomyces thermophilus (strain ATCC 42464 / BCRC 31852 / DSM 1799)</name>
    <name type="common">Sporotrichum thermophile</name>
    <dbReference type="NCBI Taxonomy" id="573729"/>
    <lineage>
        <taxon>Eukaryota</taxon>
        <taxon>Fungi</taxon>
        <taxon>Dikarya</taxon>
        <taxon>Ascomycota</taxon>
        <taxon>Pezizomycotina</taxon>
        <taxon>Sordariomycetes</taxon>
        <taxon>Sordariomycetidae</taxon>
        <taxon>Sordariales</taxon>
        <taxon>Chaetomiaceae</taxon>
        <taxon>Thermothelomyces</taxon>
    </lineage>
</organism>
<dbReference type="GeneID" id="11509667"/>
<reference evidence="3 4" key="1">
    <citation type="journal article" date="2011" name="Nat. Biotechnol.">
        <title>Comparative genomic analysis of the thermophilic biomass-degrading fungi Myceliophthora thermophila and Thielavia terrestris.</title>
        <authorList>
            <person name="Berka R.M."/>
            <person name="Grigoriev I.V."/>
            <person name="Otillar R."/>
            <person name="Salamov A."/>
            <person name="Grimwood J."/>
            <person name="Reid I."/>
            <person name="Ishmael N."/>
            <person name="John T."/>
            <person name="Darmond C."/>
            <person name="Moisan M.-C."/>
            <person name="Henrissat B."/>
            <person name="Coutinho P.M."/>
            <person name="Lombard V."/>
            <person name="Natvig D.O."/>
            <person name="Lindquist E."/>
            <person name="Schmutz J."/>
            <person name="Lucas S."/>
            <person name="Harris P."/>
            <person name="Powlowski J."/>
            <person name="Bellemare A."/>
            <person name="Taylor D."/>
            <person name="Butler G."/>
            <person name="de Vries R.P."/>
            <person name="Allijn I.E."/>
            <person name="van den Brink J."/>
            <person name="Ushinsky S."/>
            <person name="Storms R."/>
            <person name="Powell A.J."/>
            <person name="Paulsen I.T."/>
            <person name="Elbourne L.D.H."/>
            <person name="Baker S.E."/>
            <person name="Magnuson J."/>
            <person name="LaBoissiere S."/>
            <person name="Clutterbuck A.J."/>
            <person name="Martinez D."/>
            <person name="Wogulis M."/>
            <person name="de Leon A.L."/>
            <person name="Rey M.W."/>
            <person name="Tsang A."/>
        </authorList>
    </citation>
    <scope>NUCLEOTIDE SEQUENCE [LARGE SCALE GENOMIC DNA]</scope>
    <source>
        <strain evidence="4">ATCC 42464 / BCRC 31852 / DSM 1799</strain>
    </source>
</reference>
<gene>
    <name evidence="3" type="ORF">MYCTH_2312765</name>
</gene>
<proteinExistence type="predicted"/>
<evidence type="ECO:0000313" key="4">
    <source>
        <dbReference type="Proteomes" id="UP000007322"/>
    </source>
</evidence>
<dbReference type="RefSeq" id="XP_003667194.1">
    <property type="nucleotide sequence ID" value="XM_003667146.1"/>
</dbReference>
<protein>
    <recommendedName>
        <fullName evidence="5">Transmembrane protein</fullName>
    </recommendedName>
</protein>
<keyword evidence="2" id="KW-0812">Transmembrane</keyword>
<dbReference type="HOGENOM" id="CLU_1876867_0_0_1"/>
<dbReference type="EMBL" id="CP003008">
    <property type="protein sequence ID" value="AEO61949.1"/>
    <property type="molecule type" value="Genomic_DNA"/>
</dbReference>
<evidence type="ECO:0000256" key="1">
    <source>
        <dbReference type="SAM" id="MobiDB-lite"/>
    </source>
</evidence>
<keyword evidence="2" id="KW-0472">Membrane</keyword>
<evidence type="ECO:0000313" key="3">
    <source>
        <dbReference type="EMBL" id="AEO61949.1"/>
    </source>
</evidence>
<dbReference type="KEGG" id="mtm:MYCTH_2312765"/>
<name>G2QN76_THET4</name>
<dbReference type="AlphaFoldDB" id="G2QN76"/>
<dbReference type="InParanoid" id="G2QN76"/>
<dbReference type="VEuPathDB" id="FungiDB:MYCTH_2312765"/>
<feature type="compositionally biased region" description="Low complexity" evidence="1">
    <location>
        <begin position="46"/>
        <end position="55"/>
    </location>
</feature>
<evidence type="ECO:0008006" key="5">
    <source>
        <dbReference type="Google" id="ProtNLM"/>
    </source>
</evidence>
<dbReference type="Proteomes" id="UP000007322">
    <property type="component" value="Chromosome 7"/>
</dbReference>
<keyword evidence="4" id="KW-1185">Reference proteome</keyword>